<evidence type="ECO:0000256" key="4">
    <source>
        <dbReference type="ARBA" id="ARBA00022692"/>
    </source>
</evidence>
<dbReference type="AlphaFoldDB" id="A0A927GVK5"/>
<dbReference type="InterPro" id="IPR026034">
    <property type="entry name" value="MreD_proteobac"/>
</dbReference>
<evidence type="ECO:0000256" key="9">
    <source>
        <dbReference type="SAM" id="Phobius"/>
    </source>
</evidence>
<feature type="transmembrane region" description="Helical" evidence="9">
    <location>
        <begin position="6"/>
        <end position="26"/>
    </location>
</feature>
<sequence>MVEAPHHGYWFVLLCLIGALLMGIVPHEGWLTWGRPDWVLLVCAFWLLALPDRFGLMTCWFIGLTQDVLTGAVLGQHAFSLVVIAYIFQVSYQRLRMFGLNRQAGLIALLCLFRVLVDQWAQSINGLNEASWWVFLPVLTTALLWLVLRPVLRRFQYVFEVS</sequence>
<dbReference type="PANTHER" id="PTHR37484">
    <property type="entry name" value="ROD SHAPE-DETERMINING PROTEIN MRED"/>
    <property type="match status" value="1"/>
</dbReference>
<dbReference type="EMBL" id="JACXLD010000003">
    <property type="protein sequence ID" value="MBD2858766.1"/>
    <property type="molecule type" value="Genomic_DNA"/>
</dbReference>
<dbReference type="RefSeq" id="WP_190763940.1">
    <property type="nucleotide sequence ID" value="NZ_JACXLD010000003.1"/>
</dbReference>
<evidence type="ECO:0000313" key="11">
    <source>
        <dbReference type="Proteomes" id="UP000610558"/>
    </source>
</evidence>
<dbReference type="GO" id="GO:0008360">
    <property type="term" value="P:regulation of cell shape"/>
    <property type="evidence" value="ECO:0007669"/>
    <property type="project" value="UniProtKB-UniRule"/>
</dbReference>
<evidence type="ECO:0000256" key="1">
    <source>
        <dbReference type="ARBA" id="ARBA00004651"/>
    </source>
</evidence>
<comment type="caution">
    <text evidence="10">The sequence shown here is derived from an EMBL/GenBank/DDBJ whole genome shotgun (WGS) entry which is preliminary data.</text>
</comment>
<keyword evidence="11" id="KW-1185">Reference proteome</keyword>
<organism evidence="10 11">
    <name type="scientific">Spongiibacter pelagi</name>
    <dbReference type="NCBI Taxonomy" id="2760804"/>
    <lineage>
        <taxon>Bacteria</taxon>
        <taxon>Pseudomonadati</taxon>
        <taxon>Pseudomonadota</taxon>
        <taxon>Gammaproteobacteria</taxon>
        <taxon>Cellvibrionales</taxon>
        <taxon>Spongiibacteraceae</taxon>
        <taxon>Spongiibacter</taxon>
    </lineage>
</organism>
<feature type="transmembrane region" description="Helical" evidence="9">
    <location>
        <begin position="69"/>
        <end position="92"/>
    </location>
</feature>
<evidence type="ECO:0000313" key="10">
    <source>
        <dbReference type="EMBL" id="MBD2858766.1"/>
    </source>
</evidence>
<dbReference type="GO" id="GO:0005886">
    <property type="term" value="C:plasma membrane"/>
    <property type="evidence" value="ECO:0007669"/>
    <property type="project" value="UniProtKB-SubCell"/>
</dbReference>
<keyword evidence="3 8" id="KW-1003">Cell membrane</keyword>
<dbReference type="PANTHER" id="PTHR37484:SF1">
    <property type="entry name" value="ROD SHAPE-DETERMINING PROTEIN MRED"/>
    <property type="match status" value="1"/>
</dbReference>
<dbReference type="Proteomes" id="UP000610558">
    <property type="component" value="Unassembled WGS sequence"/>
</dbReference>
<comment type="similarity">
    <text evidence="2 8">Belongs to the MreD family.</text>
</comment>
<evidence type="ECO:0000256" key="8">
    <source>
        <dbReference type="PIRNR" id="PIRNR018472"/>
    </source>
</evidence>
<evidence type="ECO:0000256" key="2">
    <source>
        <dbReference type="ARBA" id="ARBA00007776"/>
    </source>
</evidence>
<keyword evidence="4 9" id="KW-0812">Transmembrane</keyword>
<dbReference type="InterPro" id="IPR007227">
    <property type="entry name" value="Cell_shape_determining_MreD"/>
</dbReference>
<dbReference type="NCBIfam" id="TIGR03426">
    <property type="entry name" value="shape_MreD"/>
    <property type="match status" value="1"/>
</dbReference>
<keyword evidence="5 8" id="KW-0133">Cell shape</keyword>
<feature type="transmembrane region" description="Helical" evidence="9">
    <location>
        <begin position="104"/>
        <end position="124"/>
    </location>
</feature>
<protein>
    <recommendedName>
        <fullName evidence="8">Rod shape-determining protein MreD</fullName>
    </recommendedName>
</protein>
<keyword evidence="8" id="KW-0997">Cell inner membrane</keyword>
<dbReference type="Pfam" id="PF04093">
    <property type="entry name" value="MreD"/>
    <property type="match status" value="1"/>
</dbReference>
<comment type="subcellular location">
    <subcellularLocation>
        <location evidence="8">Cell inner membrane</location>
    </subcellularLocation>
    <subcellularLocation>
        <location evidence="1">Cell membrane</location>
        <topology evidence="1">Multi-pass membrane protein</topology>
    </subcellularLocation>
</comment>
<accession>A0A927GVK5</accession>
<evidence type="ECO:0000256" key="7">
    <source>
        <dbReference type="ARBA" id="ARBA00023136"/>
    </source>
</evidence>
<feature type="transmembrane region" description="Helical" evidence="9">
    <location>
        <begin position="38"/>
        <end position="63"/>
    </location>
</feature>
<evidence type="ECO:0000256" key="3">
    <source>
        <dbReference type="ARBA" id="ARBA00022475"/>
    </source>
</evidence>
<evidence type="ECO:0000256" key="6">
    <source>
        <dbReference type="ARBA" id="ARBA00022989"/>
    </source>
</evidence>
<comment type="function">
    <text evidence="8">Involved in formation of the rod shape of the cell. May also contribute to regulation of formation of penicillin-binding proteins.</text>
</comment>
<name>A0A927GVK5_9GAMM</name>
<gene>
    <name evidence="10" type="primary">mreD</name>
    <name evidence="10" type="ORF">IB286_07055</name>
</gene>
<feature type="transmembrane region" description="Helical" evidence="9">
    <location>
        <begin position="130"/>
        <end position="148"/>
    </location>
</feature>
<keyword evidence="7 8" id="KW-0472">Membrane</keyword>
<evidence type="ECO:0000256" key="5">
    <source>
        <dbReference type="ARBA" id="ARBA00022960"/>
    </source>
</evidence>
<keyword evidence="6 9" id="KW-1133">Transmembrane helix</keyword>
<dbReference type="PIRSF" id="PIRSF018472">
    <property type="entry name" value="MreD_proteobac"/>
    <property type="match status" value="1"/>
</dbReference>
<reference evidence="10" key="1">
    <citation type="submission" date="2020-09" db="EMBL/GenBank/DDBJ databases">
        <authorList>
            <person name="Yoon J.-W."/>
        </authorList>
    </citation>
    <scope>NUCLEOTIDE SEQUENCE</scope>
    <source>
        <strain evidence="10">KMU-158</strain>
    </source>
</reference>
<proteinExistence type="inferred from homology"/>